<evidence type="ECO:0000256" key="1">
    <source>
        <dbReference type="SAM" id="Phobius"/>
    </source>
</evidence>
<keyword evidence="3" id="KW-1185">Reference proteome</keyword>
<feature type="transmembrane region" description="Helical" evidence="1">
    <location>
        <begin position="79"/>
        <end position="99"/>
    </location>
</feature>
<keyword evidence="1" id="KW-1133">Transmembrane helix</keyword>
<feature type="transmembrane region" description="Helical" evidence="1">
    <location>
        <begin position="127"/>
        <end position="144"/>
    </location>
</feature>
<keyword evidence="1" id="KW-0812">Transmembrane</keyword>
<gene>
    <name evidence="2" type="ORF">VTH8203_01578</name>
</gene>
<dbReference type="EMBL" id="OANU01000018">
    <property type="protein sequence ID" value="SNX47963.1"/>
    <property type="molecule type" value="Genomic_DNA"/>
</dbReference>
<sequence>MTRIKPIFACVLLFIISVTFYNWVENYAIDSSYSENEYRTIYEKHTSDGVITNQEDVELKRLYEEHMNSGSFDDNVGRYYLYLISSLLFHALFIVSMCLDKVLQRNLIVTISIFSLLYVGYQWELILLWVLLFYISCFFRGNILDKFMGN</sequence>
<keyword evidence="1" id="KW-0472">Membrane</keyword>
<evidence type="ECO:0000313" key="3">
    <source>
        <dbReference type="Proteomes" id="UP000219336"/>
    </source>
</evidence>
<protein>
    <submittedName>
        <fullName evidence="2">Uncharacterized protein</fullName>
    </submittedName>
</protein>
<evidence type="ECO:0000313" key="2">
    <source>
        <dbReference type="EMBL" id="SNX47963.1"/>
    </source>
</evidence>
<proteinExistence type="predicted"/>
<feature type="transmembrane region" description="Helical" evidence="1">
    <location>
        <begin position="106"/>
        <end position="121"/>
    </location>
</feature>
<reference evidence="3" key="1">
    <citation type="submission" date="2016-06" db="EMBL/GenBank/DDBJ databases">
        <authorList>
            <person name="Rodrigo-Torres L."/>
            <person name="Arahal R.D."/>
            <person name="Lucena T."/>
        </authorList>
    </citation>
    <scope>NUCLEOTIDE SEQUENCE [LARGE SCALE GENOMIC DNA]</scope>
    <source>
        <strain evidence="3">CECT8203</strain>
    </source>
</reference>
<accession>A0A240EIA0</accession>
<dbReference type="AlphaFoldDB" id="A0A240EIA0"/>
<name>A0A240EIA0_9VIBR</name>
<feature type="transmembrane region" description="Helical" evidence="1">
    <location>
        <begin position="7"/>
        <end position="24"/>
    </location>
</feature>
<dbReference type="RefSeq" id="WP_096993176.1">
    <property type="nucleotide sequence ID" value="NZ_JBHSII010000011.1"/>
</dbReference>
<dbReference type="Proteomes" id="UP000219336">
    <property type="component" value="Unassembled WGS sequence"/>
</dbReference>
<organism evidence="2 3">
    <name type="scientific">Vibrio thalassae</name>
    <dbReference type="NCBI Taxonomy" id="1243014"/>
    <lineage>
        <taxon>Bacteria</taxon>
        <taxon>Pseudomonadati</taxon>
        <taxon>Pseudomonadota</taxon>
        <taxon>Gammaproteobacteria</taxon>
        <taxon>Vibrionales</taxon>
        <taxon>Vibrionaceae</taxon>
        <taxon>Vibrio</taxon>
    </lineage>
</organism>